<evidence type="ECO:0008006" key="3">
    <source>
        <dbReference type="Google" id="ProtNLM"/>
    </source>
</evidence>
<proteinExistence type="predicted"/>
<dbReference type="Proteomes" id="UP000010472">
    <property type="component" value="Chromosome"/>
</dbReference>
<dbReference type="AlphaFoldDB" id="K9W6A6"/>
<accession>K9W6A6</accession>
<organism evidence="1 2">
    <name type="scientific">Crinalium epipsammum PCC 9333</name>
    <dbReference type="NCBI Taxonomy" id="1173022"/>
    <lineage>
        <taxon>Bacteria</taxon>
        <taxon>Bacillati</taxon>
        <taxon>Cyanobacteriota</taxon>
        <taxon>Cyanophyceae</taxon>
        <taxon>Gomontiellales</taxon>
        <taxon>Gomontiellaceae</taxon>
        <taxon>Crinalium</taxon>
    </lineage>
</organism>
<dbReference type="HOGENOM" id="CLU_168182_0_0_3"/>
<gene>
    <name evidence="1" type="ORF">Cri9333_4203</name>
</gene>
<name>K9W6A6_9CYAN</name>
<reference evidence="1 2" key="1">
    <citation type="submission" date="2012-06" db="EMBL/GenBank/DDBJ databases">
        <title>Finished chromosome of genome of Crinalium epipsammum PCC 9333.</title>
        <authorList>
            <consortium name="US DOE Joint Genome Institute"/>
            <person name="Gugger M."/>
            <person name="Coursin T."/>
            <person name="Rippka R."/>
            <person name="Tandeau De Marsac N."/>
            <person name="Huntemann M."/>
            <person name="Wei C.-L."/>
            <person name="Han J."/>
            <person name="Detter J.C."/>
            <person name="Han C."/>
            <person name="Tapia R."/>
            <person name="Davenport K."/>
            <person name="Daligault H."/>
            <person name="Erkkila T."/>
            <person name="Gu W."/>
            <person name="Munk A.C.C."/>
            <person name="Teshima H."/>
            <person name="Xu Y."/>
            <person name="Chain P."/>
            <person name="Chen A."/>
            <person name="Krypides N."/>
            <person name="Mavromatis K."/>
            <person name="Markowitz V."/>
            <person name="Szeto E."/>
            <person name="Ivanova N."/>
            <person name="Mikhailova N."/>
            <person name="Ovchinnikova G."/>
            <person name="Pagani I."/>
            <person name="Pati A."/>
            <person name="Goodwin L."/>
            <person name="Peters L."/>
            <person name="Pitluck S."/>
            <person name="Woyke T."/>
            <person name="Kerfeld C."/>
        </authorList>
    </citation>
    <scope>NUCLEOTIDE SEQUENCE [LARGE SCALE GENOMIC DNA]</scope>
    <source>
        <strain evidence="1 2">PCC 9333</strain>
    </source>
</reference>
<dbReference type="KEGG" id="cep:Cri9333_4203"/>
<evidence type="ECO:0000313" key="1">
    <source>
        <dbReference type="EMBL" id="AFZ14995.1"/>
    </source>
</evidence>
<evidence type="ECO:0000313" key="2">
    <source>
        <dbReference type="Proteomes" id="UP000010472"/>
    </source>
</evidence>
<sequence length="100" mass="11801">MGYKIANLTLPLVMEEVEEVLQDYPPYPYQAAFSIHKLRQLLIAEVLSQIPNEYTVIEDTEELSIQHQNSHTPLQKRLQREMIIRQSILDILQKNTEWHS</sequence>
<dbReference type="OrthoDB" id="515811at2"/>
<dbReference type="RefSeq" id="WP_015205090.1">
    <property type="nucleotide sequence ID" value="NC_019753.1"/>
</dbReference>
<dbReference type="EMBL" id="CP003620">
    <property type="protein sequence ID" value="AFZ14995.1"/>
    <property type="molecule type" value="Genomic_DNA"/>
</dbReference>
<protein>
    <recommendedName>
        <fullName evidence="3">Late competence development protein ComFB</fullName>
    </recommendedName>
</protein>
<dbReference type="eggNOG" id="ENOG5033MB2">
    <property type="taxonomic scope" value="Bacteria"/>
</dbReference>
<keyword evidence="2" id="KW-1185">Reference proteome</keyword>